<dbReference type="PANTHER" id="PTHR43498:SF1">
    <property type="entry name" value="COB--COM HETERODISULFIDE REDUCTASE IRON-SULFUR SUBUNIT A"/>
    <property type="match status" value="1"/>
</dbReference>
<gene>
    <name evidence="6" type="ORF">BWY41_01288</name>
</gene>
<dbReference type="PRINTS" id="PR00420">
    <property type="entry name" value="RNGMNOXGNASE"/>
</dbReference>
<dbReference type="InterPro" id="IPR039650">
    <property type="entry name" value="HdrA-like"/>
</dbReference>
<dbReference type="GO" id="GO:0051539">
    <property type="term" value="F:4 iron, 4 sulfur cluster binding"/>
    <property type="evidence" value="ECO:0007669"/>
    <property type="project" value="UniProtKB-KW"/>
</dbReference>
<evidence type="ECO:0000313" key="6">
    <source>
        <dbReference type="EMBL" id="OQA57313.1"/>
    </source>
</evidence>
<dbReference type="Gene3D" id="3.50.50.60">
    <property type="entry name" value="FAD/NAD(P)-binding domain"/>
    <property type="match status" value="1"/>
</dbReference>
<dbReference type="Pfam" id="PF12831">
    <property type="entry name" value="FAD_oxidored"/>
    <property type="match status" value="1"/>
</dbReference>
<dbReference type="AlphaFoldDB" id="A0A1V5SSU3"/>
<sequence>MVTVRKRMKAQVEPYGSYDVIVCGGGPAGIAAAYSAALLGVKVVLLEQYGFLGGMATSGLPILTFHNMKGDQIIGGFAQLFVDYLKKLGGTPGHVPLQQGHMKTITPIDPEKVKIAAQELLLEQKVEILHHCLAVEPLLRNNQVKGVFFESKGGRFYLEGKIIIDCTGDADIIAKAGMDFELGDDSGNCQPMTMIFKIDGIDSQKAFQLTDEEIVVNPHPDPHSGFAPIFHITTQFKPWQKIIEKEGLFDGIADHRAWLMCLYQGEMFINTIKIIADSLDPAALSLAEISARREAHQIFKFLKQHIPGFENAHLSLTPVKIGIRESRRIIGDYSLNKEDILLGKKYQDTIAWCGYPIDVHKQDRIDSYFQYVEDQGEYGIPFRCLIPRELENILVAGRSISATHEAMASFRVMAPCMAIGQAAGVASALTVQEGSSSLRKIPVDVLQRTLKEQGAIL</sequence>
<keyword evidence="4" id="KW-0408">Iron</keyword>
<evidence type="ECO:0000256" key="5">
    <source>
        <dbReference type="ARBA" id="ARBA00023014"/>
    </source>
</evidence>
<dbReference type="InterPro" id="IPR036188">
    <property type="entry name" value="FAD/NAD-bd_sf"/>
</dbReference>
<proteinExistence type="predicted"/>
<dbReference type="GO" id="GO:0046872">
    <property type="term" value="F:metal ion binding"/>
    <property type="evidence" value="ECO:0007669"/>
    <property type="project" value="UniProtKB-KW"/>
</dbReference>
<dbReference type="Proteomes" id="UP000485569">
    <property type="component" value="Unassembled WGS sequence"/>
</dbReference>
<evidence type="ECO:0000256" key="2">
    <source>
        <dbReference type="ARBA" id="ARBA00022723"/>
    </source>
</evidence>
<keyword evidence="1" id="KW-0004">4Fe-4S</keyword>
<dbReference type="SUPFAM" id="SSF51905">
    <property type="entry name" value="FAD/NAD(P)-binding domain"/>
    <property type="match status" value="1"/>
</dbReference>
<evidence type="ECO:0000256" key="1">
    <source>
        <dbReference type="ARBA" id="ARBA00022485"/>
    </source>
</evidence>
<dbReference type="GO" id="GO:0016491">
    <property type="term" value="F:oxidoreductase activity"/>
    <property type="evidence" value="ECO:0007669"/>
    <property type="project" value="UniProtKB-KW"/>
</dbReference>
<protein>
    <submittedName>
        <fullName evidence="6">Ribulose-1,5-biphosphate synthetase</fullName>
    </submittedName>
</protein>
<keyword evidence="2" id="KW-0479">Metal-binding</keyword>
<evidence type="ECO:0000256" key="4">
    <source>
        <dbReference type="ARBA" id="ARBA00023004"/>
    </source>
</evidence>
<evidence type="ECO:0000256" key="3">
    <source>
        <dbReference type="ARBA" id="ARBA00023002"/>
    </source>
</evidence>
<accession>A0A1V5SSU3</accession>
<organism evidence="6">
    <name type="scientific">Candidatus Atribacter allofermentans</name>
    <dbReference type="NCBI Taxonomy" id="1852833"/>
    <lineage>
        <taxon>Bacteria</taxon>
        <taxon>Pseudomonadati</taxon>
        <taxon>Atribacterota</taxon>
        <taxon>Atribacteria</taxon>
        <taxon>Atribacterales</taxon>
        <taxon>Atribacteraceae</taxon>
        <taxon>Atribacter</taxon>
    </lineage>
</organism>
<dbReference type="PANTHER" id="PTHR43498">
    <property type="entry name" value="FERREDOXIN:COB-COM HETERODISULFIDE REDUCTASE SUBUNIT A"/>
    <property type="match status" value="1"/>
</dbReference>
<keyword evidence="3" id="KW-0560">Oxidoreductase</keyword>
<name>A0A1V5SSU3_9BACT</name>
<dbReference type="EMBL" id="MWBQ01000093">
    <property type="protein sequence ID" value="OQA57313.1"/>
    <property type="molecule type" value="Genomic_DNA"/>
</dbReference>
<keyword evidence="5" id="KW-0411">Iron-sulfur</keyword>
<reference evidence="6" key="1">
    <citation type="submission" date="2017-02" db="EMBL/GenBank/DDBJ databases">
        <title>Delving into the versatile metabolic prowess of the omnipresent phylum Bacteroidetes.</title>
        <authorList>
            <person name="Nobu M.K."/>
            <person name="Mei R."/>
            <person name="Narihiro T."/>
            <person name="Kuroda K."/>
            <person name="Liu W.-T."/>
        </authorList>
    </citation>
    <scope>NUCLEOTIDE SEQUENCE</scope>
    <source>
        <strain evidence="6">ADurb.Bin276</strain>
    </source>
</reference>
<comment type="caution">
    <text evidence="6">The sequence shown here is derived from an EMBL/GenBank/DDBJ whole genome shotgun (WGS) entry which is preliminary data.</text>
</comment>